<proteinExistence type="predicted"/>
<protein>
    <submittedName>
        <fullName evidence="1">Uncharacterized protein</fullName>
    </submittedName>
</protein>
<gene>
    <name evidence="1" type="ORF">AsAng_0030340</name>
</gene>
<organism evidence="1 2">
    <name type="scientific">Aureispira anguillae</name>
    <dbReference type="NCBI Taxonomy" id="2864201"/>
    <lineage>
        <taxon>Bacteria</taxon>
        <taxon>Pseudomonadati</taxon>
        <taxon>Bacteroidota</taxon>
        <taxon>Saprospiria</taxon>
        <taxon>Saprospirales</taxon>
        <taxon>Saprospiraceae</taxon>
        <taxon>Aureispira</taxon>
    </lineage>
</organism>
<evidence type="ECO:0000313" key="2">
    <source>
        <dbReference type="Proteomes" id="UP001060919"/>
    </source>
</evidence>
<evidence type="ECO:0000313" key="1">
    <source>
        <dbReference type="EMBL" id="BDS12313.1"/>
    </source>
</evidence>
<dbReference type="AlphaFoldDB" id="A0A915YFR8"/>
<accession>A0A915YFR8</accession>
<reference evidence="1" key="1">
    <citation type="submission" date="2022-09" db="EMBL/GenBank/DDBJ databases">
        <title>Aureispira anguillicida sp. nov., isolated from Leptocephalus of Japanese eel Anguilla japonica.</title>
        <authorList>
            <person name="Yuasa K."/>
            <person name="Mekata T."/>
            <person name="Ikunari K."/>
        </authorList>
    </citation>
    <scope>NUCLEOTIDE SEQUENCE</scope>
    <source>
        <strain evidence="1">EL160426</strain>
    </source>
</reference>
<sequence length="427" mass="50290">MDIPVEVDNFYRFFWETPICQNIFLLHKELLLEKNSLDLSVADYYLQRIVLSNTVTSKEKTEEQLIFRQENKYAKLVEKLTKSKDKYFDEKKCETYLKGRFGQAFSLISKDFEEKGISLIFTKIMPLFNEGIEGLIELFKEYRVIPDSVDNTEGALMWYLETEFIKESGNFLRRQDISDIFLSVDNISHIYNSVIKDTLINGYKQNVSILIDKDNFKSRLDVFDRLYEINILIGGKFKSYIECIKCPPDTFNGYITFNVKPSQLKVKCPQCGKKANYLAPYYIHDVVYSHITDTDGLLSFAMEYIFYKKNISYTKSKNLENANEIDFVLGSTNNVKALIEVKMFRNDKDDSVKLSNIKKTIFQIKKTRQKLSDIDEKYINVPHFLVTNVIEENLIKEAKVKLKQDLKMHKISIFTPMEFYNYFHEEW</sequence>
<dbReference type="KEGG" id="aup:AsAng_0030340"/>
<dbReference type="RefSeq" id="WP_264793406.1">
    <property type="nucleotide sequence ID" value="NZ_AP026867.1"/>
</dbReference>
<dbReference type="Proteomes" id="UP001060919">
    <property type="component" value="Chromosome"/>
</dbReference>
<dbReference type="EMBL" id="AP026867">
    <property type="protein sequence ID" value="BDS12313.1"/>
    <property type="molecule type" value="Genomic_DNA"/>
</dbReference>
<keyword evidence="2" id="KW-1185">Reference proteome</keyword>
<name>A0A915YFR8_9BACT</name>